<proteinExistence type="predicted"/>
<dbReference type="RefSeq" id="WP_265168239.1">
    <property type="nucleotide sequence ID" value="NZ_AP023081.1"/>
</dbReference>
<keyword evidence="1" id="KW-0472">Membrane</keyword>
<sequence length="114" mass="12620">MTSIPLDPWAATAAVTCGAFCLRIVFWRPEGHQYKLVPSLMAWVLAFLSGGYGLSVLLHSLYGMPVDPVSPLLVGLLVVLTVQLYRARGNVAALLRVEWERPWSGIERRKGQTL</sequence>
<reference evidence="2" key="1">
    <citation type="submission" date="2020-05" db="EMBL/GenBank/DDBJ databases">
        <title>Complete genome sequence of Pseudomonas sp. Sm006.</title>
        <authorList>
            <person name="Takeuchi K."/>
            <person name="Someya N."/>
        </authorList>
    </citation>
    <scope>NUCLEOTIDE SEQUENCE</scope>
    <source>
        <strain evidence="2">Sm006</strain>
    </source>
</reference>
<evidence type="ECO:0000256" key="1">
    <source>
        <dbReference type="SAM" id="Phobius"/>
    </source>
</evidence>
<feature type="transmembrane region" description="Helical" evidence="1">
    <location>
        <begin position="40"/>
        <end position="62"/>
    </location>
</feature>
<name>A0ABM7LEN2_9PSED</name>
<dbReference type="InterPro" id="IPR008473">
    <property type="entry name" value="Phage_holin_3_7"/>
</dbReference>
<keyword evidence="3" id="KW-1185">Reference proteome</keyword>
<keyword evidence="1" id="KW-1133">Transmembrane helix</keyword>
<protein>
    <recommendedName>
        <fullName evidence="4">Phage holin family protein</fullName>
    </recommendedName>
</protein>
<feature type="transmembrane region" description="Helical" evidence="1">
    <location>
        <begin position="6"/>
        <end position="28"/>
    </location>
</feature>
<dbReference type="EMBL" id="AP023081">
    <property type="protein sequence ID" value="BCD88045.1"/>
    <property type="molecule type" value="Genomic_DNA"/>
</dbReference>
<evidence type="ECO:0008006" key="4">
    <source>
        <dbReference type="Google" id="ProtNLM"/>
    </source>
</evidence>
<dbReference type="Proteomes" id="UP001064896">
    <property type="component" value="Chromosome"/>
</dbReference>
<accession>A0ABM7LEN2</accession>
<evidence type="ECO:0000313" key="3">
    <source>
        <dbReference type="Proteomes" id="UP001064896"/>
    </source>
</evidence>
<dbReference type="Pfam" id="PF05449">
    <property type="entry name" value="Phage_holin_3_7"/>
    <property type="match status" value="1"/>
</dbReference>
<keyword evidence="1" id="KW-0812">Transmembrane</keyword>
<gene>
    <name evidence="2" type="ORF">PSm6_44520</name>
</gene>
<feature type="transmembrane region" description="Helical" evidence="1">
    <location>
        <begin position="68"/>
        <end position="86"/>
    </location>
</feature>
<evidence type="ECO:0000313" key="2">
    <source>
        <dbReference type="EMBL" id="BCD88045.1"/>
    </source>
</evidence>
<organism evidence="2 3">
    <name type="scientific">Pseudomonas solani</name>
    <dbReference type="NCBI Taxonomy" id="2731552"/>
    <lineage>
        <taxon>Bacteria</taxon>
        <taxon>Pseudomonadati</taxon>
        <taxon>Pseudomonadota</taxon>
        <taxon>Gammaproteobacteria</taxon>
        <taxon>Pseudomonadales</taxon>
        <taxon>Pseudomonadaceae</taxon>
        <taxon>Pseudomonas</taxon>
    </lineage>
</organism>